<accession>A0A1H7I2E2</accession>
<dbReference type="Proteomes" id="UP000185766">
    <property type="component" value="Unassembled WGS sequence"/>
</dbReference>
<dbReference type="AlphaFoldDB" id="A0A1H7I2E2"/>
<evidence type="ECO:0000313" key="2">
    <source>
        <dbReference type="EMBL" id="SEK54685.1"/>
    </source>
</evidence>
<sequence length="157" mass="17395">MRRTFITLLLSSLLSLPALAAPVDSIKAELAANLVSVEASRKQAVAANLGLSDSEAQAFWPLYQSYREQISALAHEGLGTLVDYAVLHNQQSLTQVDAANILDDVLKREAQRSVLKEHFIQQLAREISPRIALRFLLVEGQMDALSRYDALRQIPLD</sequence>
<name>A0A1H7I2E2_9GAMM</name>
<protein>
    <submittedName>
        <fullName evidence="2">Uncharacterized protein</fullName>
    </submittedName>
</protein>
<feature type="chain" id="PRO_5010357529" evidence="1">
    <location>
        <begin position="21"/>
        <end position="157"/>
    </location>
</feature>
<feature type="signal peptide" evidence="1">
    <location>
        <begin position="1"/>
        <end position="20"/>
    </location>
</feature>
<gene>
    <name evidence="2" type="ORF">SAMN05216214_103114</name>
</gene>
<reference evidence="2 3" key="1">
    <citation type="submission" date="2016-10" db="EMBL/GenBank/DDBJ databases">
        <authorList>
            <person name="de Groot N.N."/>
        </authorList>
    </citation>
    <scope>NUCLEOTIDE SEQUENCE [LARGE SCALE GENOMIC DNA]</scope>
    <source>
        <strain evidence="2 3">JCM 19513</strain>
    </source>
</reference>
<proteinExistence type="predicted"/>
<dbReference type="EMBL" id="FOAS01000003">
    <property type="protein sequence ID" value="SEK54685.1"/>
    <property type="molecule type" value="Genomic_DNA"/>
</dbReference>
<evidence type="ECO:0000256" key="1">
    <source>
        <dbReference type="SAM" id="SignalP"/>
    </source>
</evidence>
<organism evidence="2 3">
    <name type="scientific">Atopomonas hussainii</name>
    <dbReference type="NCBI Taxonomy" id="1429083"/>
    <lineage>
        <taxon>Bacteria</taxon>
        <taxon>Pseudomonadati</taxon>
        <taxon>Pseudomonadota</taxon>
        <taxon>Gammaproteobacteria</taxon>
        <taxon>Pseudomonadales</taxon>
        <taxon>Pseudomonadaceae</taxon>
        <taxon>Atopomonas</taxon>
    </lineage>
</organism>
<keyword evidence="1" id="KW-0732">Signal</keyword>
<keyword evidence="3" id="KW-1185">Reference proteome</keyword>
<evidence type="ECO:0000313" key="3">
    <source>
        <dbReference type="Proteomes" id="UP000185766"/>
    </source>
</evidence>
<dbReference type="STRING" id="1429083.GCA_001885685_01689"/>
<dbReference type="RefSeq" id="WP_074865239.1">
    <property type="nucleotide sequence ID" value="NZ_FOAS01000003.1"/>
</dbReference>